<sequence>MVRARTIFLILAGGIACSGIVALCAVFGGQTGKKDVVPDAPPLKSMMIPGGGIAGIFPGDKSFGEDGSLKGGPKFEESIIVKDGVTRTSTGTRIIVSTNTAMASARKGETSSSYRHRYIPTTLEKVIRSSTTTDAAPSETPTLTNILEHDVTESQPAVKSTSEAVAATEAPQKSREAPEEEPQETSREMPKGESQKTGQGALEKEPQETSRADTPKGAPQKAPKKKPQKGTKEEPQDPHEKSHVPSEEVFQEEPQRIPQEVPKESSQEVPHGEQEVPHGEQEVDYLPDEETMTIPKVGPEDLQDVESQPELEPAGLQSKTQPEYDQKPVEESTTESEPGLEEEDPVLADAVKGASKGPQPYILGTTEPITNDDEIIPKYFTKEKGIKSSQEMEELKNDIIPNLNGGFILMYSRF</sequence>
<feature type="compositionally biased region" description="Acidic residues" evidence="1">
    <location>
        <begin position="282"/>
        <end position="291"/>
    </location>
</feature>
<feature type="region of interest" description="Disordered" evidence="1">
    <location>
        <begin position="129"/>
        <end position="369"/>
    </location>
</feature>
<feature type="compositionally biased region" description="Basic and acidic residues" evidence="1">
    <location>
        <begin position="261"/>
        <end position="281"/>
    </location>
</feature>
<dbReference type="AlphaFoldDB" id="A0A8H2E7T4"/>
<gene>
    <name evidence="2" type="ORF">EYR41_003959</name>
</gene>
<evidence type="ECO:0000313" key="2">
    <source>
        <dbReference type="EMBL" id="TGJ72042.1"/>
    </source>
</evidence>
<feature type="compositionally biased region" description="Basic and acidic residues" evidence="1">
    <location>
        <begin position="202"/>
        <end position="214"/>
    </location>
</feature>
<feature type="compositionally biased region" description="Polar residues" evidence="1">
    <location>
        <begin position="129"/>
        <end position="145"/>
    </location>
</feature>
<evidence type="ECO:0000256" key="1">
    <source>
        <dbReference type="SAM" id="MobiDB-lite"/>
    </source>
</evidence>
<feature type="compositionally biased region" description="Basic and acidic residues" evidence="1">
    <location>
        <begin position="230"/>
        <end position="246"/>
    </location>
</feature>
<proteinExistence type="predicted"/>
<accession>A0A8H2E7T4</accession>
<organism evidence="2 3">
    <name type="scientific">Orbilia oligospora</name>
    <name type="common">Nematode-trapping fungus</name>
    <name type="synonym">Arthrobotrys oligospora</name>
    <dbReference type="NCBI Taxonomy" id="2813651"/>
    <lineage>
        <taxon>Eukaryota</taxon>
        <taxon>Fungi</taxon>
        <taxon>Dikarya</taxon>
        <taxon>Ascomycota</taxon>
        <taxon>Pezizomycotina</taxon>
        <taxon>Orbiliomycetes</taxon>
        <taxon>Orbiliales</taxon>
        <taxon>Orbiliaceae</taxon>
        <taxon>Orbilia</taxon>
    </lineage>
</organism>
<feature type="compositionally biased region" description="Polar residues" evidence="1">
    <location>
        <begin position="153"/>
        <end position="163"/>
    </location>
</feature>
<feature type="compositionally biased region" description="Basic and acidic residues" evidence="1">
    <location>
        <begin position="184"/>
        <end position="194"/>
    </location>
</feature>
<name>A0A8H2E7T4_ORBOL</name>
<dbReference type="PROSITE" id="PS51257">
    <property type="entry name" value="PROKAR_LIPOPROTEIN"/>
    <property type="match status" value="1"/>
</dbReference>
<evidence type="ECO:0000313" key="3">
    <source>
        <dbReference type="Proteomes" id="UP000297595"/>
    </source>
</evidence>
<protein>
    <submittedName>
        <fullName evidence="2">Uncharacterized protein</fullName>
    </submittedName>
</protein>
<reference evidence="2 3" key="1">
    <citation type="submission" date="2019-03" db="EMBL/GenBank/DDBJ databases">
        <title>Nematode-trapping fungi genome.</title>
        <authorList>
            <person name="Vidal-Diez De Ulzurrun G."/>
        </authorList>
    </citation>
    <scope>NUCLEOTIDE SEQUENCE [LARGE SCALE GENOMIC DNA]</scope>
    <source>
        <strain evidence="2 3">TWF154</strain>
    </source>
</reference>
<dbReference type="Proteomes" id="UP000297595">
    <property type="component" value="Unassembled WGS sequence"/>
</dbReference>
<dbReference type="EMBL" id="SOZJ01000002">
    <property type="protein sequence ID" value="TGJ72042.1"/>
    <property type="molecule type" value="Genomic_DNA"/>
</dbReference>
<feature type="compositionally biased region" description="Acidic residues" evidence="1">
    <location>
        <begin position="332"/>
        <end position="346"/>
    </location>
</feature>
<comment type="caution">
    <text evidence="2">The sequence shown here is derived from an EMBL/GenBank/DDBJ whole genome shotgun (WGS) entry which is preliminary data.</text>
</comment>